<dbReference type="InterPro" id="IPR026045">
    <property type="entry name" value="Ferric-bd"/>
</dbReference>
<evidence type="ECO:0000313" key="6">
    <source>
        <dbReference type="EMBL" id="KUN04693.1"/>
    </source>
</evidence>
<dbReference type="Gene3D" id="3.40.190.10">
    <property type="entry name" value="Periplasmic binding protein-like II"/>
    <property type="match status" value="2"/>
</dbReference>
<evidence type="ECO:0000313" key="7">
    <source>
        <dbReference type="Proteomes" id="UP000053127"/>
    </source>
</evidence>
<feature type="chain" id="PRO_5039185544" description="Iron ABC transporter substrate-binding protein" evidence="5">
    <location>
        <begin position="28"/>
        <end position="358"/>
    </location>
</feature>
<dbReference type="GO" id="GO:0030288">
    <property type="term" value="C:outer membrane-bounded periplasmic space"/>
    <property type="evidence" value="ECO:0007669"/>
    <property type="project" value="TreeGrafter"/>
</dbReference>
<dbReference type="AlphaFoldDB" id="A0A124HFR7"/>
<evidence type="ECO:0000256" key="3">
    <source>
        <dbReference type="ARBA" id="ARBA00022729"/>
    </source>
</evidence>
<dbReference type="EMBL" id="LMWN01000026">
    <property type="protein sequence ID" value="KUN04693.1"/>
    <property type="molecule type" value="Genomic_DNA"/>
</dbReference>
<gene>
    <name evidence="6" type="ORF">AQI95_19340</name>
</gene>
<dbReference type="PANTHER" id="PTHR30006:SF15">
    <property type="entry name" value="IRON-UTILIZATION PERIPLASMIC PROTEIN"/>
    <property type="match status" value="1"/>
</dbReference>
<dbReference type="PANTHER" id="PTHR30006">
    <property type="entry name" value="THIAMINE-BINDING PERIPLASMIC PROTEIN-RELATED"/>
    <property type="match status" value="1"/>
</dbReference>
<protein>
    <recommendedName>
        <fullName evidence="8">Iron ABC transporter substrate-binding protein</fullName>
    </recommendedName>
</protein>
<sequence length="358" mass="36805">MSRIVLRSVRRSAVLATAVSLSALALAGCSGSNDSGGASSDKASGGSLKGQTITVYSGQHEQTVSALVKDFQARTGIKASVRSGDEAELANQILTEGPASPADVFFAENPPALTTLENRGLLAKADAPALAAVPSADSSAKGDWVGVSAREAAFVYDTGKLRASQVPSGVKDLAGPAWKGKLGIAPSETDFTPIVSRMIKAEGQAGAKSWLAGLKANSKVYGSNEDLVAAVNRGEVDGGVIDHYYWYRLRDEQGAAHIHSALGYFKQGDPGALVDVSGAGVLSHGKHQAAAQAFLAYLASRPAQQIIATSESYEYPLAAGVKNTKVSRALTASGPVTRAGDLGDGKDALQLLQSVGLL</sequence>
<dbReference type="GO" id="GO:0006826">
    <property type="term" value="P:iron ion transport"/>
    <property type="evidence" value="ECO:0007669"/>
    <property type="project" value="UniProtKB-KW"/>
</dbReference>
<evidence type="ECO:0000256" key="5">
    <source>
        <dbReference type="SAM" id="SignalP"/>
    </source>
</evidence>
<evidence type="ECO:0000256" key="1">
    <source>
        <dbReference type="ARBA" id="ARBA00008520"/>
    </source>
</evidence>
<evidence type="ECO:0000256" key="4">
    <source>
        <dbReference type="PIRSR" id="PIRSR002825-1"/>
    </source>
</evidence>
<keyword evidence="2" id="KW-0813">Transport</keyword>
<keyword evidence="4" id="KW-0479">Metal-binding</keyword>
<dbReference type="Pfam" id="PF13531">
    <property type="entry name" value="SBP_bac_11"/>
    <property type="match status" value="1"/>
</dbReference>
<evidence type="ECO:0000256" key="2">
    <source>
        <dbReference type="ARBA" id="ARBA00022496"/>
    </source>
</evidence>
<keyword evidence="2" id="KW-0406">Ion transport</keyword>
<comment type="caution">
    <text evidence="6">The sequence shown here is derived from an EMBL/GenBank/DDBJ whole genome shotgun (WGS) entry which is preliminary data.</text>
</comment>
<name>A0A124HFR7_9ACTN</name>
<dbReference type="PROSITE" id="PS51257">
    <property type="entry name" value="PROKAR_LIPOPROTEIN"/>
    <property type="match status" value="1"/>
</dbReference>
<keyword evidence="4" id="KW-0408">Iron</keyword>
<keyword evidence="2" id="KW-0410">Iron transport</keyword>
<feature type="binding site" evidence="4">
    <location>
        <position position="244"/>
    </location>
    <ligand>
        <name>Fe cation</name>
        <dbReference type="ChEBI" id="CHEBI:24875"/>
    </ligand>
</feature>
<feature type="signal peptide" evidence="5">
    <location>
        <begin position="1"/>
        <end position="27"/>
    </location>
</feature>
<organism evidence="6 7">
    <name type="scientific">Streptomyces yokosukanensis</name>
    <dbReference type="NCBI Taxonomy" id="67386"/>
    <lineage>
        <taxon>Bacteria</taxon>
        <taxon>Bacillati</taxon>
        <taxon>Actinomycetota</taxon>
        <taxon>Actinomycetes</taxon>
        <taxon>Kitasatosporales</taxon>
        <taxon>Streptomycetaceae</taxon>
        <taxon>Streptomyces</taxon>
    </lineage>
</organism>
<keyword evidence="7" id="KW-1185">Reference proteome</keyword>
<keyword evidence="3 5" id="KW-0732">Signal</keyword>
<dbReference type="OrthoDB" id="9769567at2"/>
<accession>A0A124HFR7</accession>
<dbReference type="GO" id="GO:0046872">
    <property type="term" value="F:metal ion binding"/>
    <property type="evidence" value="ECO:0007669"/>
    <property type="project" value="UniProtKB-KW"/>
</dbReference>
<dbReference type="SUPFAM" id="SSF53850">
    <property type="entry name" value="Periplasmic binding protein-like II"/>
    <property type="match status" value="1"/>
</dbReference>
<dbReference type="RefSeq" id="WP_159056541.1">
    <property type="nucleotide sequence ID" value="NZ_KQ948212.1"/>
</dbReference>
<dbReference type="Proteomes" id="UP000053127">
    <property type="component" value="Unassembled WGS sequence"/>
</dbReference>
<proteinExistence type="inferred from homology"/>
<comment type="similarity">
    <text evidence="1">Belongs to the bacterial solute-binding protein 1 family.</text>
</comment>
<reference evidence="6 7" key="1">
    <citation type="submission" date="2015-10" db="EMBL/GenBank/DDBJ databases">
        <title>Draft genome sequence of Streptomyces yokosukanensis DSM 40224, type strain for the species Streptomyces yokosukanensis.</title>
        <authorList>
            <person name="Ruckert C."/>
            <person name="Winkler A."/>
            <person name="Kalinowski J."/>
            <person name="Kampfer P."/>
            <person name="Glaeser S."/>
        </authorList>
    </citation>
    <scope>NUCLEOTIDE SEQUENCE [LARGE SCALE GENOMIC DNA]</scope>
    <source>
        <strain evidence="6 7">DSM 40224</strain>
    </source>
</reference>
<feature type="binding site" evidence="4">
    <location>
        <position position="60"/>
    </location>
    <ligand>
        <name>Fe cation</name>
        <dbReference type="ChEBI" id="CHEBI:24875"/>
    </ligand>
</feature>
<dbReference type="PIRSF" id="PIRSF002825">
    <property type="entry name" value="CfbpA"/>
    <property type="match status" value="1"/>
</dbReference>
<feature type="binding site" evidence="4">
    <location>
        <position position="108"/>
    </location>
    <ligand>
        <name>Fe cation</name>
        <dbReference type="ChEBI" id="CHEBI:24875"/>
    </ligand>
</feature>
<feature type="binding site" evidence="4">
    <location>
        <position position="245"/>
    </location>
    <ligand>
        <name>Fe cation</name>
        <dbReference type="ChEBI" id="CHEBI:24875"/>
    </ligand>
</feature>
<evidence type="ECO:0008006" key="8">
    <source>
        <dbReference type="Google" id="ProtNLM"/>
    </source>
</evidence>
<dbReference type="STRING" id="67386.AQI95_19340"/>